<name>A0A6A5KDP0_9PLEO</name>
<dbReference type="OrthoDB" id="5243723at2759"/>
<keyword evidence="1" id="KW-0472">Membrane</keyword>
<evidence type="ECO:0000256" key="2">
    <source>
        <dbReference type="SAM" id="SignalP"/>
    </source>
</evidence>
<evidence type="ECO:0000256" key="1">
    <source>
        <dbReference type="SAM" id="Phobius"/>
    </source>
</evidence>
<protein>
    <recommendedName>
        <fullName evidence="5">Fungal N-terminal domain-containing protein</fullName>
    </recommendedName>
</protein>
<evidence type="ECO:0008006" key="5">
    <source>
        <dbReference type="Google" id="ProtNLM"/>
    </source>
</evidence>
<accession>A0A6A5KDP0</accession>
<feature type="signal peptide" evidence="2">
    <location>
        <begin position="1"/>
        <end position="20"/>
    </location>
</feature>
<dbReference type="Proteomes" id="UP000800040">
    <property type="component" value="Unassembled WGS sequence"/>
</dbReference>
<feature type="chain" id="PRO_5025624983" description="Fungal N-terminal domain-containing protein" evidence="2">
    <location>
        <begin position="21"/>
        <end position="222"/>
    </location>
</feature>
<feature type="transmembrane region" description="Helical" evidence="1">
    <location>
        <begin position="200"/>
        <end position="220"/>
    </location>
</feature>
<dbReference type="AlphaFoldDB" id="A0A6A5KDP0"/>
<evidence type="ECO:0000313" key="4">
    <source>
        <dbReference type="Proteomes" id="UP000800040"/>
    </source>
</evidence>
<keyword evidence="1" id="KW-0812">Transmembrane</keyword>
<reference evidence="3" key="1">
    <citation type="submission" date="2020-01" db="EMBL/GenBank/DDBJ databases">
        <authorList>
            <consortium name="DOE Joint Genome Institute"/>
            <person name="Haridas S."/>
            <person name="Albert R."/>
            <person name="Binder M."/>
            <person name="Bloem J."/>
            <person name="Labutti K."/>
            <person name="Salamov A."/>
            <person name="Andreopoulos B."/>
            <person name="Baker S.E."/>
            <person name="Barry K."/>
            <person name="Bills G."/>
            <person name="Bluhm B.H."/>
            <person name="Cannon C."/>
            <person name="Castanera R."/>
            <person name="Culley D.E."/>
            <person name="Daum C."/>
            <person name="Ezra D."/>
            <person name="Gonzalez J.B."/>
            <person name="Henrissat B."/>
            <person name="Kuo A."/>
            <person name="Liang C."/>
            <person name="Lipzen A."/>
            <person name="Lutzoni F."/>
            <person name="Magnuson J."/>
            <person name="Mondo S."/>
            <person name="Nolan M."/>
            <person name="Ohm R."/>
            <person name="Pangilinan J."/>
            <person name="Park H.-J."/>
            <person name="Ramirez L."/>
            <person name="Alfaro M."/>
            <person name="Sun H."/>
            <person name="Tritt A."/>
            <person name="Yoshinaga Y."/>
            <person name="Zwiers L.-H."/>
            <person name="Turgeon B.G."/>
            <person name="Goodwin S.B."/>
            <person name="Spatafora J.W."/>
            <person name="Crous P.W."/>
            <person name="Grigoriev I.V."/>
        </authorList>
    </citation>
    <scope>NUCLEOTIDE SEQUENCE</scope>
    <source>
        <strain evidence="3">P77</strain>
    </source>
</reference>
<keyword evidence="2" id="KW-0732">Signal</keyword>
<gene>
    <name evidence="3" type="ORF">BDW02DRAFT_598216</name>
</gene>
<organism evidence="3 4">
    <name type="scientific">Decorospora gaudefroyi</name>
    <dbReference type="NCBI Taxonomy" id="184978"/>
    <lineage>
        <taxon>Eukaryota</taxon>
        <taxon>Fungi</taxon>
        <taxon>Dikarya</taxon>
        <taxon>Ascomycota</taxon>
        <taxon>Pezizomycotina</taxon>
        <taxon>Dothideomycetes</taxon>
        <taxon>Pleosporomycetidae</taxon>
        <taxon>Pleosporales</taxon>
        <taxon>Pleosporineae</taxon>
        <taxon>Pleosporaceae</taxon>
        <taxon>Decorospora</taxon>
    </lineage>
</organism>
<keyword evidence="4" id="KW-1185">Reference proteome</keyword>
<dbReference type="EMBL" id="ML975302">
    <property type="protein sequence ID" value="KAF1834429.1"/>
    <property type="molecule type" value="Genomic_DNA"/>
</dbReference>
<keyword evidence="1" id="KW-1133">Transmembrane helix</keyword>
<sequence length="222" mass="24273">MHSLIFTISLFLLFIATSHAWVHVSPLEVRRHDSDIATKCRRIRALTELNDIANNQTALNTMLSENKHAQARIDWLQKHKDEISTKLAALTANATLTAECNLDAQQRVSKACEAFAKMALRLDLIGDSQTIADMLQKDQLRHELEAAGIDLQQSSSDATLMQLCTDNALSQQDGGEIGNMLVDNSGAIGLTKSDAGTYRLVPGAATIRAFVLIVLAMVIFSV</sequence>
<evidence type="ECO:0000313" key="3">
    <source>
        <dbReference type="EMBL" id="KAF1834429.1"/>
    </source>
</evidence>
<proteinExistence type="predicted"/>